<feature type="transmembrane region" description="Helical" evidence="1">
    <location>
        <begin position="510"/>
        <end position="530"/>
    </location>
</feature>
<feature type="transmembrane region" description="Helical" evidence="1">
    <location>
        <begin position="99"/>
        <end position="122"/>
    </location>
</feature>
<feature type="transmembrane region" description="Helical" evidence="1">
    <location>
        <begin position="309"/>
        <end position="330"/>
    </location>
</feature>
<feature type="transmembrane region" description="Helical" evidence="1">
    <location>
        <begin position="128"/>
        <end position="150"/>
    </location>
</feature>
<proteinExistence type="predicted"/>
<evidence type="ECO:0000256" key="1">
    <source>
        <dbReference type="SAM" id="Phobius"/>
    </source>
</evidence>
<dbReference type="EMBL" id="CP009285">
    <property type="protein sequence ID" value="AIQ56698.1"/>
    <property type="molecule type" value="Genomic_DNA"/>
</dbReference>
<organism evidence="2 3">
    <name type="scientific">Paenibacillus borealis</name>
    <dbReference type="NCBI Taxonomy" id="160799"/>
    <lineage>
        <taxon>Bacteria</taxon>
        <taxon>Bacillati</taxon>
        <taxon>Bacillota</taxon>
        <taxon>Bacilli</taxon>
        <taxon>Bacillales</taxon>
        <taxon>Paenibacillaceae</taxon>
        <taxon>Paenibacillus</taxon>
    </lineage>
</organism>
<keyword evidence="3" id="KW-1185">Reference proteome</keyword>
<dbReference type="RefSeq" id="WP_042211002.1">
    <property type="nucleotide sequence ID" value="NZ_CP009285.1"/>
</dbReference>
<dbReference type="OrthoDB" id="2662505at2"/>
<feature type="transmembrane region" description="Helical" evidence="1">
    <location>
        <begin position="658"/>
        <end position="680"/>
    </location>
</feature>
<dbReference type="HOGENOM" id="CLU_397311_0_0_9"/>
<dbReference type="AlphaFoldDB" id="A0A089LC20"/>
<reference evidence="2" key="1">
    <citation type="submission" date="2014-08" db="EMBL/GenBank/DDBJ databases">
        <title>Comparative genomics of the Paenibacillus odorifer group.</title>
        <authorList>
            <person name="den Bakker H.C."/>
            <person name="Tsai Y.-C.Y.-C."/>
            <person name="Martin N."/>
            <person name="Korlach J."/>
            <person name="Wiedmann M."/>
        </authorList>
    </citation>
    <scope>NUCLEOTIDE SEQUENCE [LARGE SCALE GENOMIC DNA]</scope>
    <source>
        <strain evidence="2">DSM 13188</strain>
    </source>
</reference>
<feature type="transmembrane region" description="Helical" evidence="1">
    <location>
        <begin position="271"/>
        <end position="289"/>
    </location>
</feature>
<name>A0A089LC20_PAEBO</name>
<protein>
    <submittedName>
        <fullName evidence="2">Uncharacterized protein</fullName>
    </submittedName>
</protein>
<dbReference type="Proteomes" id="UP000029518">
    <property type="component" value="Chromosome"/>
</dbReference>
<keyword evidence="1" id="KW-0472">Membrane</keyword>
<keyword evidence="1" id="KW-1133">Transmembrane helix</keyword>
<gene>
    <name evidence="2" type="ORF">PBOR_06915</name>
</gene>
<feature type="transmembrane region" description="Helical" evidence="1">
    <location>
        <begin position="6"/>
        <end position="28"/>
    </location>
</feature>
<accession>A0A089LC20</accession>
<evidence type="ECO:0000313" key="3">
    <source>
        <dbReference type="Proteomes" id="UP000029518"/>
    </source>
</evidence>
<keyword evidence="1" id="KW-0812">Transmembrane</keyword>
<feature type="transmembrane region" description="Helical" evidence="1">
    <location>
        <begin position="396"/>
        <end position="417"/>
    </location>
</feature>
<evidence type="ECO:0000313" key="2">
    <source>
        <dbReference type="EMBL" id="AIQ56698.1"/>
    </source>
</evidence>
<dbReference type="KEGG" id="pbd:PBOR_06915"/>
<sequence length="693" mass="80382">MSLQNMMLIVLITSVILLALLLVLLSIVQRKLKGTQYQEQRRLKALLPTRTKDKRWLEQAHKAYPVLDELPVIKKLLHRMRSRLTLIHAGNEIMIRSRAAALTLMIVACILLISLLSFLWTSSWVSRATIMLVSIYLGGILSDLFIGRLAKQMLYDQSSMILDIRHEYHQTHMVQVSLENSAERSKPMVAMHARQIAGILAAVDPEDELQRYYEVAPNRYMKQLAGVSYKIGEYGDTDIHKGERSIYLSMLGNIREEIHMDINRRERIDRLLYGIVFVAVSPVFMLDPIRKWAESMFPIVTNYYNSAWGLYSLILLYITFIVSFVALRILKGVDEDTQAIKDEGKWLNRLLKNKWVYRLTDRITPEEHEPVHFKVAGVLKDANSGLSHHAYYLQKALAAVGIFLLVVIIQFSIHANIRHNLLHPNVLITTGGNQTESQKMLSEERYAFEQSLIGELVARDITPDQMLLYIQEQAEHKPFLQSSLDQNAYALQLMNRVEQYHREYYKWYELLLAFGLAAAGFFLPDAYLIIRTQLRKWEMQNEVDGFNTLSMMLSQFPNISVYEIIEWLHRYSYIFERQLLRCMLDYEAGGWDAIEKLKEDARFVPLERLADRLQVAADLIPVKKAFDDMDAERAFAMDQRKEHYEKVISRKSTLGKMFGFLPMQATFTLYLLLPFVYMAFQQLGDLTVVTGKM</sequence>